<dbReference type="GO" id="GO:0034067">
    <property type="term" value="P:protein localization to Golgi apparatus"/>
    <property type="evidence" value="ECO:0007669"/>
    <property type="project" value="TreeGrafter"/>
</dbReference>
<dbReference type="SUPFAM" id="SSF52540">
    <property type="entry name" value="P-loop containing nucleoside triphosphate hydrolases"/>
    <property type="match status" value="1"/>
</dbReference>
<name>A0A316VJJ8_9BASI</name>
<dbReference type="GO" id="GO:0005794">
    <property type="term" value="C:Golgi apparatus"/>
    <property type="evidence" value="ECO:0007669"/>
    <property type="project" value="TreeGrafter"/>
</dbReference>
<dbReference type="PANTHER" id="PTHR45909">
    <property type="entry name" value="ADP-RIBOSYLATION FACTOR-RELATED PROTEIN 1"/>
    <property type="match status" value="1"/>
</dbReference>
<dbReference type="GO" id="GO:0003924">
    <property type="term" value="F:GTPase activity"/>
    <property type="evidence" value="ECO:0007669"/>
    <property type="project" value="InterPro"/>
</dbReference>
<dbReference type="OrthoDB" id="414781at2759"/>
<evidence type="ECO:0000256" key="1">
    <source>
        <dbReference type="ARBA" id="ARBA00022741"/>
    </source>
</evidence>
<protein>
    <submittedName>
        <fullName evidence="6">P-loop containing nucleoside triphosphate hydrolase protein</fullName>
    </submittedName>
</protein>
<evidence type="ECO:0000256" key="5">
    <source>
        <dbReference type="SAM" id="MobiDB-lite"/>
    </source>
</evidence>
<sequence length="256" mass="28696">MYHLLTGLYSQFTERPNFNVLTLGINNSGKTAWLDKVRGQVSKTGTRPLQRITPTVGQNVINLPLSSCTLHCWDLGGQASLRSMWTRYLDDAEVLVWAMDANDWLSAADVPPPTAQEKAQLPQEYQQDTGAPSEADSSRRRNEAWSVLGDLRKNKHIASLPFLIIMTKIDKLTPSQVEHFRLSIRDVMERKLSEFSSDEERQQQDGLNGIAESGGVGSGNVGYWSDWHLIVCSAATGEGVSEFIEWLHVRAKLQKR</sequence>
<proteinExistence type="predicted"/>
<feature type="binding site" evidence="3">
    <location>
        <begin position="24"/>
        <end position="31"/>
    </location>
    <ligand>
        <name>GTP</name>
        <dbReference type="ChEBI" id="CHEBI:37565"/>
    </ligand>
</feature>
<dbReference type="InterPro" id="IPR027417">
    <property type="entry name" value="P-loop_NTPase"/>
</dbReference>
<dbReference type="AlphaFoldDB" id="A0A316VJJ8"/>
<dbReference type="GO" id="GO:0005525">
    <property type="term" value="F:GTP binding"/>
    <property type="evidence" value="ECO:0007669"/>
    <property type="project" value="UniProtKB-KW"/>
</dbReference>
<dbReference type="InterPro" id="IPR024156">
    <property type="entry name" value="Small_GTPase_ARF"/>
</dbReference>
<dbReference type="GO" id="GO:0043001">
    <property type="term" value="P:Golgi to plasma membrane protein transport"/>
    <property type="evidence" value="ECO:0007669"/>
    <property type="project" value="TreeGrafter"/>
</dbReference>
<organism evidence="6 7">
    <name type="scientific">Meira miltonrushii</name>
    <dbReference type="NCBI Taxonomy" id="1280837"/>
    <lineage>
        <taxon>Eukaryota</taxon>
        <taxon>Fungi</taxon>
        <taxon>Dikarya</taxon>
        <taxon>Basidiomycota</taxon>
        <taxon>Ustilaginomycotina</taxon>
        <taxon>Exobasidiomycetes</taxon>
        <taxon>Exobasidiales</taxon>
        <taxon>Brachybasidiaceae</taxon>
        <taxon>Meira</taxon>
    </lineage>
</organism>
<reference evidence="6 7" key="1">
    <citation type="journal article" date="2018" name="Mol. Biol. Evol.">
        <title>Broad Genomic Sampling Reveals a Smut Pathogenic Ancestry of the Fungal Clade Ustilaginomycotina.</title>
        <authorList>
            <person name="Kijpornyongpan T."/>
            <person name="Mondo S.J."/>
            <person name="Barry K."/>
            <person name="Sandor L."/>
            <person name="Lee J."/>
            <person name="Lipzen A."/>
            <person name="Pangilinan J."/>
            <person name="LaButti K."/>
            <person name="Hainaut M."/>
            <person name="Henrissat B."/>
            <person name="Grigoriev I.V."/>
            <person name="Spatafora J.W."/>
            <person name="Aime M.C."/>
        </authorList>
    </citation>
    <scope>NUCLEOTIDE SEQUENCE [LARGE SCALE GENOMIC DNA]</scope>
    <source>
        <strain evidence="6 7">MCA 3882</strain>
    </source>
</reference>
<dbReference type="GeneID" id="37018769"/>
<accession>A0A316VJJ8</accession>
<keyword evidence="4" id="KW-0460">Magnesium</keyword>
<keyword evidence="4" id="KW-0479">Metal-binding</keyword>
<gene>
    <name evidence="6" type="ORF">FA14DRAFT_134815</name>
</gene>
<keyword evidence="6" id="KW-0378">Hydrolase</keyword>
<dbReference type="STRING" id="1280837.A0A316VJJ8"/>
<feature type="binding site" evidence="4">
    <location>
        <position position="31"/>
    </location>
    <ligand>
        <name>Mg(2+)</name>
        <dbReference type="ChEBI" id="CHEBI:18420"/>
    </ligand>
</feature>
<dbReference type="EMBL" id="KZ819603">
    <property type="protein sequence ID" value="PWN36201.1"/>
    <property type="molecule type" value="Genomic_DNA"/>
</dbReference>
<dbReference type="InterPro" id="IPR006689">
    <property type="entry name" value="Small_GTPase_ARF/SAR"/>
</dbReference>
<evidence type="ECO:0000313" key="6">
    <source>
        <dbReference type="EMBL" id="PWN36201.1"/>
    </source>
</evidence>
<feature type="binding site" evidence="3">
    <location>
        <position position="77"/>
    </location>
    <ligand>
        <name>GTP</name>
        <dbReference type="ChEBI" id="CHEBI:37565"/>
    </ligand>
</feature>
<dbReference type="GO" id="GO:0006886">
    <property type="term" value="P:intracellular protein transport"/>
    <property type="evidence" value="ECO:0007669"/>
    <property type="project" value="TreeGrafter"/>
</dbReference>
<dbReference type="PROSITE" id="PS51417">
    <property type="entry name" value="ARF"/>
    <property type="match status" value="1"/>
</dbReference>
<evidence type="ECO:0000313" key="7">
    <source>
        <dbReference type="Proteomes" id="UP000245771"/>
    </source>
</evidence>
<keyword evidence="2 3" id="KW-0342">GTP-binding</keyword>
<keyword evidence="1 3" id="KW-0547">Nucleotide-binding</keyword>
<feature type="region of interest" description="Disordered" evidence="5">
    <location>
        <begin position="109"/>
        <end position="140"/>
    </location>
</feature>
<dbReference type="Proteomes" id="UP000245771">
    <property type="component" value="Unassembled WGS sequence"/>
</dbReference>
<evidence type="ECO:0000256" key="4">
    <source>
        <dbReference type="PIRSR" id="PIRSR606689-2"/>
    </source>
</evidence>
<dbReference type="Pfam" id="PF00025">
    <property type="entry name" value="Arf"/>
    <property type="match status" value="1"/>
</dbReference>
<evidence type="ECO:0000256" key="2">
    <source>
        <dbReference type="ARBA" id="ARBA00023134"/>
    </source>
</evidence>
<keyword evidence="7" id="KW-1185">Reference proteome</keyword>
<dbReference type="GO" id="GO:0046872">
    <property type="term" value="F:metal ion binding"/>
    <property type="evidence" value="ECO:0007669"/>
    <property type="project" value="UniProtKB-KW"/>
</dbReference>
<dbReference type="InParanoid" id="A0A316VJJ8"/>
<feature type="binding site" evidence="4">
    <location>
        <position position="55"/>
    </location>
    <ligand>
        <name>Mg(2+)</name>
        <dbReference type="ChEBI" id="CHEBI:18420"/>
    </ligand>
</feature>
<dbReference type="PANTHER" id="PTHR45909:SF1">
    <property type="entry name" value="ADP-RIBOSYLATION FACTOR-RELATED PROTEIN 1"/>
    <property type="match status" value="1"/>
</dbReference>
<evidence type="ECO:0000256" key="3">
    <source>
        <dbReference type="PIRSR" id="PIRSR606689-1"/>
    </source>
</evidence>
<dbReference type="Gene3D" id="3.40.50.300">
    <property type="entry name" value="P-loop containing nucleotide triphosphate hydrolases"/>
    <property type="match status" value="1"/>
</dbReference>
<dbReference type="RefSeq" id="XP_025356503.1">
    <property type="nucleotide sequence ID" value="XM_025496988.1"/>
</dbReference>